<evidence type="ECO:0000313" key="6">
    <source>
        <dbReference type="EMBL" id="MFC5403467.1"/>
    </source>
</evidence>
<feature type="transmembrane region" description="Helical" evidence="5">
    <location>
        <begin position="6"/>
        <end position="24"/>
    </location>
</feature>
<evidence type="ECO:0000256" key="4">
    <source>
        <dbReference type="ARBA" id="ARBA00023136"/>
    </source>
</evidence>
<evidence type="ECO:0000256" key="1">
    <source>
        <dbReference type="ARBA" id="ARBA00004141"/>
    </source>
</evidence>
<accession>A0ABW0HUA2</accession>
<reference evidence="7" key="1">
    <citation type="journal article" date="2019" name="Int. J. Syst. Evol. Microbiol.">
        <title>The Global Catalogue of Microorganisms (GCM) 10K type strain sequencing project: providing services to taxonomists for standard genome sequencing and annotation.</title>
        <authorList>
            <consortium name="The Broad Institute Genomics Platform"/>
            <consortium name="The Broad Institute Genome Sequencing Center for Infectious Disease"/>
            <person name="Wu L."/>
            <person name="Ma J."/>
        </authorList>
    </citation>
    <scope>NUCLEOTIDE SEQUENCE [LARGE SCALE GENOMIC DNA]</scope>
    <source>
        <strain evidence="7">CGMCC 1.18575</strain>
    </source>
</reference>
<proteinExistence type="predicted"/>
<dbReference type="Pfam" id="PF13564">
    <property type="entry name" value="DoxX_2"/>
    <property type="match status" value="1"/>
</dbReference>
<dbReference type="RefSeq" id="WP_378132840.1">
    <property type="nucleotide sequence ID" value="NZ_JBHSMI010000023.1"/>
</dbReference>
<feature type="transmembrane region" description="Helical" evidence="5">
    <location>
        <begin position="99"/>
        <end position="120"/>
    </location>
</feature>
<keyword evidence="3 5" id="KW-1133">Transmembrane helix</keyword>
<organism evidence="6 7">
    <name type="scientific">Cohnella soli</name>
    <dbReference type="NCBI Taxonomy" id="425005"/>
    <lineage>
        <taxon>Bacteria</taxon>
        <taxon>Bacillati</taxon>
        <taxon>Bacillota</taxon>
        <taxon>Bacilli</taxon>
        <taxon>Bacillales</taxon>
        <taxon>Paenibacillaceae</taxon>
        <taxon>Cohnella</taxon>
    </lineage>
</organism>
<evidence type="ECO:0000256" key="3">
    <source>
        <dbReference type="ARBA" id="ARBA00022989"/>
    </source>
</evidence>
<feature type="transmembrane region" description="Helical" evidence="5">
    <location>
        <begin position="69"/>
        <end position="87"/>
    </location>
</feature>
<feature type="transmembrane region" description="Helical" evidence="5">
    <location>
        <begin position="45"/>
        <end position="63"/>
    </location>
</feature>
<keyword evidence="7" id="KW-1185">Reference proteome</keyword>
<dbReference type="Proteomes" id="UP001596113">
    <property type="component" value="Unassembled WGS sequence"/>
</dbReference>
<comment type="caution">
    <text evidence="6">The sequence shown here is derived from an EMBL/GenBank/DDBJ whole genome shotgun (WGS) entry which is preliminary data.</text>
</comment>
<gene>
    <name evidence="6" type="ORF">ACFPOF_12060</name>
</gene>
<protein>
    <submittedName>
        <fullName evidence="6">DoxX family protein</fullName>
    </submittedName>
</protein>
<comment type="subcellular location">
    <subcellularLocation>
        <location evidence="1">Membrane</location>
        <topology evidence="1">Multi-pass membrane protein</topology>
    </subcellularLocation>
</comment>
<keyword evidence="4 5" id="KW-0472">Membrane</keyword>
<dbReference type="EMBL" id="JBHSMI010000023">
    <property type="protein sequence ID" value="MFC5403467.1"/>
    <property type="molecule type" value="Genomic_DNA"/>
</dbReference>
<sequence>MDIVSYILQGLLGLAFLGAGFSKVTGAEAMVAGFRKWGLPQWFRVFTGLVEIVGAAGLVVGYWEPSWAALASLGLGVTMVVAVLVHVRAKDDMKATMPSILLAILSFVLFAIQAGELANFPG</sequence>
<dbReference type="InterPro" id="IPR032808">
    <property type="entry name" value="DoxX"/>
</dbReference>
<evidence type="ECO:0000313" key="7">
    <source>
        <dbReference type="Proteomes" id="UP001596113"/>
    </source>
</evidence>
<name>A0ABW0HUA2_9BACL</name>
<evidence type="ECO:0000256" key="2">
    <source>
        <dbReference type="ARBA" id="ARBA00022692"/>
    </source>
</evidence>
<evidence type="ECO:0000256" key="5">
    <source>
        <dbReference type="SAM" id="Phobius"/>
    </source>
</evidence>
<keyword evidence="2 5" id="KW-0812">Transmembrane</keyword>